<reference evidence="5" key="3">
    <citation type="submission" date="2015-04" db="UniProtKB">
        <authorList>
            <consortium name="EnsemblPlants"/>
        </authorList>
    </citation>
    <scope>IDENTIFICATION</scope>
</reference>
<dbReference type="AlphaFoldDB" id="A0A0D9X0D3"/>
<dbReference type="FunFam" id="3.40.50.2000:FF:000089">
    <property type="entry name" value="Glycosyltransferase"/>
    <property type="match status" value="1"/>
</dbReference>
<evidence type="ECO:0000256" key="2">
    <source>
        <dbReference type="ARBA" id="ARBA00022679"/>
    </source>
</evidence>
<dbReference type="Gramene" id="LPERR07G16180.1">
    <property type="protein sequence ID" value="LPERR07G16180.1"/>
    <property type="gene ID" value="LPERR07G16180"/>
</dbReference>
<dbReference type="CDD" id="cd03784">
    <property type="entry name" value="GT1_Gtf-like"/>
    <property type="match status" value="1"/>
</dbReference>
<dbReference type="Gramene" id="LPERR07G16180.2">
    <property type="protein sequence ID" value="LPERR07G16180.2"/>
    <property type="gene ID" value="LPERR07G16180"/>
</dbReference>
<keyword evidence="3" id="KW-0328">Glycosyltransferase</keyword>
<dbReference type="SUPFAM" id="SSF53756">
    <property type="entry name" value="UDP-Glycosyltransferase/glycogen phosphorylase"/>
    <property type="match status" value="1"/>
</dbReference>
<evidence type="ECO:0000313" key="5">
    <source>
        <dbReference type="EnsemblPlants" id="LPERR07G16180.3"/>
    </source>
</evidence>
<dbReference type="GO" id="GO:0035251">
    <property type="term" value="F:UDP-glucosyltransferase activity"/>
    <property type="evidence" value="ECO:0007669"/>
    <property type="project" value="InterPro"/>
</dbReference>
<dbReference type="Gramene" id="LPERR07G16180.3">
    <property type="protein sequence ID" value="LPERR07G16180.3"/>
    <property type="gene ID" value="LPERR07G16180"/>
</dbReference>
<dbReference type="PANTHER" id="PTHR48048:SF67">
    <property type="entry name" value="GLYCOSYLTRANSFERASE"/>
    <property type="match status" value="1"/>
</dbReference>
<proteinExistence type="inferred from homology"/>
<dbReference type="eggNOG" id="KOG1192">
    <property type="taxonomic scope" value="Eukaryota"/>
</dbReference>
<evidence type="ECO:0000313" key="6">
    <source>
        <dbReference type="Proteomes" id="UP000032180"/>
    </source>
</evidence>
<dbReference type="InterPro" id="IPR035595">
    <property type="entry name" value="UDP_glycos_trans_CS"/>
</dbReference>
<dbReference type="Proteomes" id="UP000032180">
    <property type="component" value="Chromosome 7"/>
</dbReference>
<evidence type="ECO:0000256" key="1">
    <source>
        <dbReference type="ARBA" id="ARBA00009995"/>
    </source>
</evidence>
<reference evidence="5 6" key="2">
    <citation type="submission" date="2013-12" db="EMBL/GenBank/DDBJ databases">
        <authorList>
            <person name="Yu Y."/>
            <person name="Lee S."/>
            <person name="de Baynast K."/>
            <person name="Wissotski M."/>
            <person name="Liu L."/>
            <person name="Talag J."/>
            <person name="Goicoechea J."/>
            <person name="Angelova A."/>
            <person name="Jetty R."/>
            <person name="Kudrna D."/>
            <person name="Golser W."/>
            <person name="Rivera L."/>
            <person name="Zhang J."/>
            <person name="Wing R."/>
        </authorList>
    </citation>
    <scope>NUCLEOTIDE SEQUENCE</scope>
</reference>
<dbReference type="EC" id="2.4.1.-" evidence="4"/>
<dbReference type="Pfam" id="PF00201">
    <property type="entry name" value="UDPGT"/>
    <property type="match status" value="1"/>
</dbReference>
<dbReference type="PROSITE" id="PS00375">
    <property type="entry name" value="UDPGT"/>
    <property type="match status" value="1"/>
</dbReference>
<name>A0A0D9X0D3_9ORYZ</name>
<dbReference type="EnsemblPlants" id="LPERR07G16180.1">
    <property type="protein sequence ID" value="LPERR07G16180.1"/>
    <property type="gene ID" value="LPERR07G16180"/>
</dbReference>
<keyword evidence="6" id="KW-1185">Reference proteome</keyword>
<dbReference type="InterPro" id="IPR050481">
    <property type="entry name" value="UDP-glycosyltransf_plant"/>
</dbReference>
<dbReference type="EnsemblPlants" id="LPERR07G16180.2">
    <property type="protein sequence ID" value="LPERR07G16180.2"/>
    <property type="gene ID" value="LPERR07G16180"/>
</dbReference>
<dbReference type="EnsemblPlants" id="LPERR07G16180.3">
    <property type="protein sequence ID" value="LPERR07G16180.3"/>
    <property type="gene ID" value="LPERR07G16180"/>
</dbReference>
<protein>
    <recommendedName>
        <fullName evidence="4">Glycosyltransferase</fullName>
        <ecNumber evidence="4">2.4.1.-</ecNumber>
    </recommendedName>
</protein>
<organism evidence="5 6">
    <name type="scientific">Leersia perrieri</name>
    <dbReference type="NCBI Taxonomy" id="77586"/>
    <lineage>
        <taxon>Eukaryota</taxon>
        <taxon>Viridiplantae</taxon>
        <taxon>Streptophyta</taxon>
        <taxon>Embryophyta</taxon>
        <taxon>Tracheophyta</taxon>
        <taxon>Spermatophyta</taxon>
        <taxon>Magnoliopsida</taxon>
        <taxon>Liliopsida</taxon>
        <taxon>Poales</taxon>
        <taxon>Poaceae</taxon>
        <taxon>BOP clade</taxon>
        <taxon>Oryzoideae</taxon>
        <taxon>Oryzeae</taxon>
        <taxon>Oryzinae</taxon>
        <taxon>Leersia</taxon>
    </lineage>
</organism>
<dbReference type="STRING" id="77586.A0A0D9X0D3"/>
<sequence length="471" mass="51247">MAKPTIVLLPSWGSGHFMSALEAGKRLVVSGSSAISLTVLVMLAPTETKSSEVDDHVRRESAANPGLDIQFRRLPVVEHPTGCSETAEDFTSRYVQLHAPHVKGAIAALTSPVAAVVIDLFFTPLLDAVAHELSLPSYFYFASTAAFLSLMLRHELTTSSGFADLEGSAVDAVPGLPPLPPSNIPVCLAPRKNYDWFEYHGRRFAEAKGVIVNSSVDLECAVLAAIPPNPPIHPIGPVIWFNNENLPSPPPQQHECVRWLDAQPGGSVVYLCFGSIGYHEASQAREIAAGLERSNHRFLWILRGAPTSGVRYPTDANLGDLLPPGFTESTSGRGMVWPRWAPQKEILAHASIGGFMTHCGWNSALESMWFGVPMAAWPLYGEQHLNAFELVESMGVAIEVKRGRRNNTGSFVEGAEVERVVRRLMMTPGGGEVGRKAREMRDACRKAVEEEGGSSRAAMQRLVREIVGRIE</sequence>
<dbReference type="InterPro" id="IPR002213">
    <property type="entry name" value="UDP_glucos_trans"/>
</dbReference>
<dbReference type="Gene3D" id="3.40.50.2000">
    <property type="entry name" value="Glycogen Phosphorylase B"/>
    <property type="match status" value="2"/>
</dbReference>
<reference evidence="5 6" key="1">
    <citation type="submission" date="2012-08" db="EMBL/GenBank/DDBJ databases">
        <title>Oryza genome evolution.</title>
        <authorList>
            <person name="Wing R.A."/>
        </authorList>
    </citation>
    <scope>NUCLEOTIDE SEQUENCE</scope>
</reference>
<evidence type="ECO:0000256" key="3">
    <source>
        <dbReference type="RuleBase" id="RU003718"/>
    </source>
</evidence>
<dbReference type="HOGENOM" id="CLU_001724_3_2_1"/>
<evidence type="ECO:0000256" key="4">
    <source>
        <dbReference type="RuleBase" id="RU362057"/>
    </source>
</evidence>
<comment type="similarity">
    <text evidence="1 3">Belongs to the UDP-glycosyltransferase family.</text>
</comment>
<accession>A0A0D9X0D3</accession>
<keyword evidence="2 3" id="KW-0808">Transferase</keyword>
<dbReference type="PANTHER" id="PTHR48048">
    <property type="entry name" value="GLYCOSYLTRANSFERASE"/>
    <property type="match status" value="1"/>
</dbReference>
<dbReference type="FunFam" id="3.40.50.2000:FF:000056">
    <property type="entry name" value="Glycosyltransferase"/>
    <property type="match status" value="1"/>
</dbReference>